<protein>
    <submittedName>
        <fullName evidence="1">Uncharacterized protein</fullName>
    </submittedName>
</protein>
<sequence length="118" mass="11903">MAIGSRIAALALTTIAVAGLTIGAGATPALAGVGGIGCPGGASAIGTYYPGGGARTTEFLDCGQFSVRIAYRPYAGSPTYYTSWTYHPTNAYRADPGGQILTNHNGSSSGRSYFSLSS</sequence>
<evidence type="ECO:0000313" key="1">
    <source>
        <dbReference type="EMBL" id="SFR99101.1"/>
    </source>
</evidence>
<dbReference type="Proteomes" id="UP000198506">
    <property type="component" value="Unassembled WGS sequence"/>
</dbReference>
<gene>
    <name evidence="1" type="ORF">SAMN04487783_0311</name>
</gene>
<organism evidence="1 2">
    <name type="scientific">Agrococcus baldri</name>
    <dbReference type="NCBI Taxonomy" id="153730"/>
    <lineage>
        <taxon>Bacteria</taxon>
        <taxon>Bacillati</taxon>
        <taxon>Actinomycetota</taxon>
        <taxon>Actinomycetes</taxon>
        <taxon>Micrococcales</taxon>
        <taxon>Microbacteriaceae</taxon>
        <taxon>Agrococcus</taxon>
    </lineage>
</organism>
<name>A0AA94HK94_9MICO</name>
<dbReference type="AlphaFoldDB" id="A0AA94HK94"/>
<comment type="caution">
    <text evidence="1">The sequence shown here is derived from an EMBL/GenBank/DDBJ whole genome shotgun (WGS) entry which is preliminary data.</text>
</comment>
<keyword evidence="2" id="KW-1185">Reference proteome</keyword>
<dbReference type="RefSeq" id="WP_143102969.1">
    <property type="nucleotide sequence ID" value="NZ_FOZN01000001.1"/>
</dbReference>
<reference evidence="1 2" key="1">
    <citation type="submission" date="2016-10" db="EMBL/GenBank/DDBJ databases">
        <authorList>
            <person name="Varghese N."/>
            <person name="Submissions S."/>
        </authorList>
    </citation>
    <scope>NUCLEOTIDE SEQUENCE [LARGE SCALE GENOMIC DNA]</scope>
    <source>
        <strain evidence="1 2">IAM 15147</strain>
    </source>
</reference>
<proteinExistence type="predicted"/>
<accession>A0AA94HK94</accession>
<evidence type="ECO:0000313" key="2">
    <source>
        <dbReference type="Proteomes" id="UP000198506"/>
    </source>
</evidence>
<dbReference type="EMBL" id="FOZN01000001">
    <property type="protein sequence ID" value="SFR99101.1"/>
    <property type="molecule type" value="Genomic_DNA"/>
</dbReference>